<reference evidence="1 2" key="1">
    <citation type="journal article" date="2023" name="Access Microbiol">
        <title>The genome of a steinernematid-associated Pseudomonas piscis bacterium encodes the biosynthesis of insect toxins.</title>
        <authorList>
            <person name="Awori R.M."/>
            <person name="Hendre P."/>
            <person name="Amugune N.O."/>
        </authorList>
    </citation>
    <scope>NUCLEOTIDE SEQUENCE [LARGE SCALE GENOMIC DNA]</scope>
    <source>
        <strain evidence="1 2">75</strain>
    </source>
</reference>
<gene>
    <name evidence="1" type="ORF">QL104_17365</name>
</gene>
<accession>A0ABY9NBA0</accession>
<dbReference type="RefSeq" id="WP_282877852.1">
    <property type="nucleotide sequence ID" value="NZ_CP133164.1"/>
</dbReference>
<name>A0ABY9NBA0_9PSED</name>
<dbReference type="Proteomes" id="UP001237292">
    <property type="component" value="Chromosome"/>
</dbReference>
<proteinExistence type="predicted"/>
<evidence type="ECO:0000313" key="2">
    <source>
        <dbReference type="Proteomes" id="UP001237292"/>
    </source>
</evidence>
<keyword evidence="2" id="KW-1185">Reference proteome</keyword>
<evidence type="ECO:0000313" key="1">
    <source>
        <dbReference type="EMBL" id="WMN15138.1"/>
    </source>
</evidence>
<sequence>MQSIETTLCAYSEQHLPALPHTYVWAFDAAIVHESFGLTVAGANWYERARKLKRGLSGQWALFPEKRTDIANYAVKTWGGVGANHATTMQGYVQAVSQGGVPATHKGIASWSKVAAFSDPGLHAIFDARVSFSLNAIQLLQGRGQHCWFPHLPGRNNLLNGCWPRLKVMARQQGWLRIGTRQVYARYIELITSVAGQLGVDIDDIEMLLFSKAGELAHEFNFAYPHADQ</sequence>
<dbReference type="EMBL" id="CP133164">
    <property type="protein sequence ID" value="WMN15138.1"/>
    <property type="molecule type" value="Genomic_DNA"/>
</dbReference>
<protein>
    <submittedName>
        <fullName evidence="1">Uncharacterized protein</fullName>
    </submittedName>
</protein>
<organism evidence="1 2">
    <name type="scientific">Pseudomonas piscis</name>
    <dbReference type="NCBI Taxonomy" id="2614538"/>
    <lineage>
        <taxon>Bacteria</taxon>
        <taxon>Pseudomonadati</taxon>
        <taxon>Pseudomonadota</taxon>
        <taxon>Gammaproteobacteria</taxon>
        <taxon>Pseudomonadales</taxon>
        <taxon>Pseudomonadaceae</taxon>
        <taxon>Pseudomonas</taxon>
    </lineage>
</organism>